<dbReference type="PANTHER" id="PTHR33755">
    <property type="entry name" value="TOXIN PARE1-RELATED"/>
    <property type="match status" value="1"/>
</dbReference>
<evidence type="ECO:0000256" key="1">
    <source>
        <dbReference type="ARBA" id="ARBA00006226"/>
    </source>
</evidence>
<dbReference type="InterPro" id="IPR035093">
    <property type="entry name" value="RelE/ParE_toxin_dom_sf"/>
</dbReference>
<evidence type="ECO:0000256" key="2">
    <source>
        <dbReference type="ARBA" id="ARBA00022649"/>
    </source>
</evidence>
<evidence type="ECO:0000313" key="3">
    <source>
        <dbReference type="EMBL" id="KKN78074.1"/>
    </source>
</evidence>
<organism evidence="3">
    <name type="scientific">marine sediment metagenome</name>
    <dbReference type="NCBI Taxonomy" id="412755"/>
    <lineage>
        <taxon>unclassified sequences</taxon>
        <taxon>metagenomes</taxon>
        <taxon>ecological metagenomes</taxon>
    </lineage>
</organism>
<dbReference type="InterPro" id="IPR007712">
    <property type="entry name" value="RelE/ParE_toxin"/>
</dbReference>
<sequence length="92" mass="10526">MRRTVWEDDASKELEAAVFYIALRDRAAALRVERRVLDAVALLARHPIGRPSKMSGVSQKLVLKTPYLIVYRATDTTLTVLRVLHQSRDWPP</sequence>
<name>A0A0F9TFL2_9ZZZZ</name>
<protein>
    <submittedName>
        <fullName evidence="3">Uncharacterized protein</fullName>
    </submittedName>
</protein>
<dbReference type="Pfam" id="PF05016">
    <property type="entry name" value="ParE_toxin"/>
    <property type="match status" value="1"/>
</dbReference>
<comment type="caution">
    <text evidence="3">The sequence shown here is derived from an EMBL/GenBank/DDBJ whole genome shotgun (WGS) entry which is preliminary data.</text>
</comment>
<dbReference type="AlphaFoldDB" id="A0A0F9TFL2"/>
<dbReference type="Gene3D" id="3.30.2310.20">
    <property type="entry name" value="RelE-like"/>
    <property type="match status" value="1"/>
</dbReference>
<dbReference type="EMBL" id="LAZR01000269">
    <property type="protein sequence ID" value="KKN78074.1"/>
    <property type="molecule type" value="Genomic_DNA"/>
</dbReference>
<proteinExistence type="inferred from homology"/>
<accession>A0A0F9TFL2</accession>
<reference evidence="3" key="1">
    <citation type="journal article" date="2015" name="Nature">
        <title>Complex archaea that bridge the gap between prokaryotes and eukaryotes.</title>
        <authorList>
            <person name="Spang A."/>
            <person name="Saw J.H."/>
            <person name="Jorgensen S.L."/>
            <person name="Zaremba-Niedzwiedzka K."/>
            <person name="Martijn J."/>
            <person name="Lind A.E."/>
            <person name="van Eijk R."/>
            <person name="Schleper C."/>
            <person name="Guy L."/>
            <person name="Ettema T.J."/>
        </authorList>
    </citation>
    <scope>NUCLEOTIDE SEQUENCE</scope>
</reference>
<keyword evidence="2" id="KW-1277">Toxin-antitoxin system</keyword>
<comment type="similarity">
    <text evidence="1">Belongs to the RelE toxin family.</text>
</comment>
<gene>
    <name evidence="3" type="ORF">LCGC14_0354170</name>
</gene>
<dbReference type="InterPro" id="IPR051803">
    <property type="entry name" value="TA_system_RelE-like_toxin"/>
</dbReference>